<sequence length="362" mass="40365">MSVAGRILTPMQISAYTLKRAWHQVSAGSDVLDDAMLPPIGTSPDQYERHVGESHGRLFLVLDDGGTVHGHIGPYREVFVTQDLDQVLYFAAEDAVRELAEHIAARSPGHGPVANLVSGQAELLDRINPAWGSRFRNGGMDGTRPSAACGRDPLERLAWIAGSWREQDPYTHLAFFRGESISAEQIALLHGADPAQIAAGTRLADLRSMDGGTFDHWDIVWETCCYGKAGDWAFLMYHETPGSGPDLEALARLGVTEAVHLNATSAKAIYTFDYMRDGRRVDDDWGVLELIWYDRGRAPYFRGGQLDFLNQAIRRAELDHPELTSEFELYFHALEDAFDLQLPRQDIQEGTVRAAQWTRRNS</sequence>
<dbReference type="HOGENOM" id="CLU_821162_0_0_11"/>
<dbReference type="eggNOG" id="COG2161">
    <property type="taxonomic scope" value="Bacteria"/>
</dbReference>
<dbReference type="EMBL" id="CM000951">
    <property type="protein sequence ID" value="EDY59692.1"/>
    <property type="molecule type" value="Genomic_DNA"/>
</dbReference>
<dbReference type="Proteomes" id="UP000002785">
    <property type="component" value="Chromosome"/>
</dbReference>
<accession>B5I3N7</accession>
<keyword evidence="2" id="KW-1185">Reference proteome</keyword>
<name>B5I3N7_STRX2</name>
<proteinExistence type="predicted"/>
<dbReference type="AlphaFoldDB" id="B5I3N7"/>
<evidence type="ECO:0000313" key="2">
    <source>
        <dbReference type="Proteomes" id="UP000002785"/>
    </source>
</evidence>
<gene>
    <name evidence="1" type="ORF">SSEG_06282</name>
</gene>
<reference evidence="1" key="1">
    <citation type="submission" date="2009-10" db="EMBL/GenBank/DDBJ databases">
        <title>The genome sequence of Streptomyces sviceus strain ATCC 29083.</title>
        <authorList>
            <consortium name="The Broad Institute Genome Sequencing Platform"/>
            <consortium name="Broad Institute Microbial Sequencing Center"/>
            <person name="Fischbach M."/>
            <person name="Godfrey P."/>
            <person name="Ward D."/>
            <person name="Young S."/>
            <person name="Zeng Q."/>
            <person name="Koehrsen M."/>
            <person name="Alvarado L."/>
            <person name="Berlin A.M."/>
            <person name="Bochicchio J."/>
            <person name="Borenstein D."/>
            <person name="Chapman S.B."/>
            <person name="Chen Z."/>
            <person name="Engels R."/>
            <person name="Freedman E."/>
            <person name="Gellesch M."/>
            <person name="Goldberg J."/>
            <person name="Griggs A."/>
            <person name="Gujja S."/>
            <person name="Heilman E.R."/>
            <person name="Heiman D.I."/>
            <person name="Hepburn T.A."/>
            <person name="Howarth C."/>
            <person name="Jen D."/>
            <person name="Larson L."/>
            <person name="Lewis B."/>
            <person name="Mehta T."/>
            <person name="Park D."/>
            <person name="Pearson M."/>
            <person name="Richards J."/>
            <person name="Roberts A."/>
            <person name="Saif S."/>
            <person name="Shea T.D."/>
            <person name="Shenoy N."/>
            <person name="Sisk P."/>
            <person name="Stolte C."/>
            <person name="Sykes S.N."/>
            <person name="Thomson T."/>
            <person name="Walk T."/>
            <person name="White J."/>
            <person name="Yandava C."/>
            <person name="Straight P."/>
            <person name="Clardy J."/>
            <person name="Hung D."/>
            <person name="Kolter R."/>
            <person name="Mekalanos J."/>
            <person name="Walker S."/>
            <person name="Walsh C.T."/>
            <person name="Wieland-Brown L.C."/>
            <person name="Haas B."/>
            <person name="Nusbaum C."/>
            <person name="Birren B."/>
        </authorList>
    </citation>
    <scope>NUCLEOTIDE SEQUENCE [LARGE SCALE GENOMIC DNA]</scope>
    <source>
        <strain evidence="1">ATCC 29083</strain>
    </source>
</reference>
<protein>
    <submittedName>
        <fullName evidence="1">Uncharacterized protein</fullName>
    </submittedName>
</protein>
<evidence type="ECO:0000313" key="1">
    <source>
        <dbReference type="EMBL" id="EDY59692.1"/>
    </source>
</evidence>
<organism evidence="1 2">
    <name type="scientific">Streptomyces sviceus (strain ATCC 29083 / DSM 924 / JCM 4929 / NBRC 13980 / NCIMB 11184 / NRRL 5439 / UC 5370)</name>
    <dbReference type="NCBI Taxonomy" id="463191"/>
    <lineage>
        <taxon>Bacteria</taxon>
        <taxon>Bacillati</taxon>
        <taxon>Actinomycetota</taxon>
        <taxon>Actinomycetes</taxon>
        <taxon>Kitasatosporales</taxon>
        <taxon>Streptomycetaceae</taxon>
        <taxon>Streptomyces</taxon>
    </lineage>
</organism>